<feature type="domain" description="N-acetyltransferase" evidence="3">
    <location>
        <begin position="1"/>
        <end position="138"/>
    </location>
</feature>
<evidence type="ECO:0000256" key="1">
    <source>
        <dbReference type="ARBA" id="ARBA00022679"/>
    </source>
</evidence>
<sequence>MIIAETRDIVTCLALRRTVFIEEQGVSEADELDDLDQAATHLLATLDGRPVGCARLLTDGGTGKIGRVCVLAEARGTGLGAALIRAAIGHFAAGGQVDVVKLGAQTHALAFYEKLGFSAYGPIYDDAGIPHRDMALTL</sequence>
<dbReference type="GO" id="GO:0016747">
    <property type="term" value="F:acyltransferase activity, transferring groups other than amino-acyl groups"/>
    <property type="evidence" value="ECO:0007669"/>
    <property type="project" value="InterPro"/>
</dbReference>
<dbReference type="STRING" id="1086013.SAMN05421774_102443"/>
<name>A0A1N7M6B4_9RHOB</name>
<keyword evidence="5" id="KW-1185">Reference proteome</keyword>
<dbReference type="InterPro" id="IPR016181">
    <property type="entry name" value="Acyl_CoA_acyltransferase"/>
</dbReference>
<protein>
    <submittedName>
        <fullName evidence="4">ElaA protein</fullName>
    </submittedName>
</protein>
<dbReference type="PANTHER" id="PTHR43877:SF2">
    <property type="entry name" value="AMINOALKYLPHOSPHONATE N-ACETYLTRANSFERASE-RELATED"/>
    <property type="match status" value="1"/>
</dbReference>
<reference evidence="4 5" key="1">
    <citation type="submission" date="2017-01" db="EMBL/GenBank/DDBJ databases">
        <authorList>
            <person name="Mah S.A."/>
            <person name="Swanson W.J."/>
            <person name="Moy G.W."/>
            <person name="Vacquier V.D."/>
        </authorList>
    </citation>
    <scope>NUCLEOTIDE SEQUENCE [LARGE SCALE GENOMIC DNA]</scope>
    <source>
        <strain evidence="4 5">DSM 26375</strain>
    </source>
</reference>
<evidence type="ECO:0000256" key="2">
    <source>
        <dbReference type="ARBA" id="ARBA00023315"/>
    </source>
</evidence>
<dbReference type="PANTHER" id="PTHR43877">
    <property type="entry name" value="AMINOALKYLPHOSPHONATE N-ACETYLTRANSFERASE-RELATED-RELATED"/>
    <property type="match status" value="1"/>
</dbReference>
<dbReference type="AlphaFoldDB" id="A0A1N7M6B4"/>
<keyword evidence="2" id="KW-0012">Acyltransferase</keyword>
<accession>A0A1N7M6B4</accession>
<dbReference type="Gene3D" id="3.40.630.30">
    <property type="match status" value="1"/>
</dbReference>
<dbReference type="InterPro" id="IPR000182">
    <property type="entry name" value="GNAT_dom"/>
</dbReference>
<keyword evidence="1" id="KW-0808">Transferase</keyword>
<evidence type="ECO:0000313" key="5">
    <source>
        <dbReference type="Proteomes" id="UP000186141"/>
    </source>
</evidence>
<dbReference type="InterPro" id="IPR050832">
    <property type="entry name" value="Bact_Acetyltransf"/>
</dbReference>
<dbReference type="EMBL" id="FTOT01000002">
    <property type="protein sequence ID" value="SIS81511.1"/>
    <property type="molecule type" value="Genomic_DNA"/>
</dbReference>
<dbReference type="RefSeq" id="WP_076529622.1">
    <property type="nucleotide sequence ID" value="NZ_BMEH01000002.1"/>
</dbReference>
<gene>
    <name evidence="4" type="ORF">SAMN05421774_102443</name>
</gene>
<dbReference type="CDD" id="cd04301">
    <property type="entry name" value="NAT_SF"/>
    <property type="match status" value="1"/>
</dbReference>
<evidence type="ECO:0000259" key="3">
    <source>
        <dbReference type="PROSITE" id="PS51186"/>
    </source>
</evidence>
<dbReference type="Pfam" id="PF13673">
    <property type="entry name" value="Acetyltransf_10"/>
    <property type="match status" value="1"/>
</dbReference>
<dbReference type="SUPFAM" id="SSF55729">
    <property type="entry name" value="Acyl-CoA N-acyltransferases (Nat)"/>
    <property type="match status" value="1"/>
</dbReference>
<dbReference type="OrthoDB" id="9796171at2"/>
<dbReference type="PROSITE" id="PS51186">
    <property type="entry name" value="GNAT"/>
    <property type="match status" value="1"/>
</dbReference>
<evidence type="ECO:0000313" key="4">
    <source>
        <dbReference type="EMBL" id="SIS81511.1"/>
    </source>
</evidence>
<dbReference type="Proteomes" id="UP000186141">
    <property type="component" value="Unassembled WGS sequence"/>
</dbReference>
<proteinExistence type="predicted"/>
<organism evidence="4 5">
    <name type="scientific">Gemmobacter megaterium</name>
    <dbReference type="NCBI Taxonomy" id="1086013"/>
    <lineage>
        <taxon>Bacteria</taxon>
        <taxon>Pseudomonadati</taxon>
        <taxon>Pseudomonadota</taxon>
        <taxon>Alphaproteobacteria</taxon>
        <taxon>Rhodobacterales</taxon>
        <taxon>Paracoccaceae</taxon>
        <taxon>Gemmobacter</taxon>
    </lineage>
</organism>